<dbReference type="Gene3D" id="3.30.740.10">
    <property type="entry name" value="Protein Inhibitor Of Neuronal Nitric Oxide Synthase"/>
    <property type="match status" value="1"/>
</dbReference>
<sequence>MEPTHKKTYHSDGRSSFSSSSAVNKNYCYTKTNHQKLMADPLVLYLKSPTLSVNAANDSCLLDKPQDSKPSSKISTMEILGKIKQEIKEKVKNQQMEGGGERDIEEPIKRLSISSGDGAGVGRKTEVKVSSLNRFSPMELDEFFSRLGARILALDMPPFMQIQAVGRSRNAYNGRDKFSSRALASTLKKEFDDEYGAAWHCIVGTSFGSFVTHSVGGFLYFSLDYCSSTSSYPHNQKCHHKKKMYILMFKTSVQKSSAN</sequence>
<evidence type="ECO:0000313" key="2">
    <source>
        <dbReference type="EMBL" id="KAI3901778.1"/>
    </source>
</evidence>
<dbReference type="PANTHER" id="PTHR11886">
    <property type="entry name" value="DYNEIN LIGHT CHAIN"/>
    <property type="match status" value="1"/>
</dbReference>
<protein>
    <recommendedName>
        <fullName evidence="4">Dynein light chain</fullName>
    </recommendedName>
</protein>
<dbReference type="PANTHER" id="PTHR11886:SF80">
    <property type="entry name" value="OS01G0555600 PROTEIN"/>
    <property type="match status" value="1"/>
</dbReference>
<organism evidence="2 3">
    <name type="scientific">Papaver atlanticum</name>
    <dbReference type="NCBI Taxonomy" id="357466"/>
    <lineage>
        <taxon>Eukaryota</taxon>
        <taxon>Viridiplantae</taxon>
        <taxon>Streptophyta</taxon>
        <taxon>Embryophyta</taxon>
        <taxon>Tracheophyta</taxon>
        <taxon>Spermatophyta</taxon>
        <taxon>Magnoliopsida</taxon>
        <taxon>Ranunculales</taxon>
        <taxon>Papaveraceae</taxon>
        <taxon>Papaveroideae</taxon>
        <taxon>Papaver</taxon>
    </lineage>
</organism>
<dbReference type="SMART" id="SM01375">
    <property type="entry name" value="Dynein_light"/>
    <property type="match status" value="1"/>
</dbReference>
<dbReference type="GO" id="GO:0005868">
    <property type="term" value="C:cytoplasmic dynein complex"/>
    <property type="evidence" value="ECO:0007669"/>
    <property type="project" value="TreeGrafter"/>
</dbReference>
<dbReference type="InterPro" id="IPR037177">
    <property type="entry name" value="DLC_sf"/>
</dbReference>
<evidence type="ECO:0000256" key="1">
    <source>
        <dbReference type="SAM" id="MobiDB-lite"/>
    </source>
</evidence>
<dbReference type="GO" id="GO:0007017">
    <property type="term" value="P:microtubule-based process"/>
    <property type="evidence" value="ECO:0007669"/>
    <property type="project" value="InterPro"/>
</dbReference>
<dbReference type="SUPFAM" id="SSF54648">
    <property type="entry name" value="DLC"/>
    <property type="match status" value="1"/>
</dbReference>
<dbReference type="Pfam" id="PF01221">
    <property type="entry name" value="Dynein_light"/>
    <property type="match status" value="1"/>
</dbReference>
<dbReference type="EMBL" id="JAJJMB010011506">
    <property type="protein sequence ID" value="KAI3901778.1"/>
    <property type="molecule type" value="Genomic_DNA"/>
</dbReference>
<evidence type="ECO:0000313" key="3">
    <source>
        <dbReference type="Proteomes" id="UP001202328"/>
    </source>
</evidence>
<proteinExistence type="predicted"/>
<keyword evidence="3" id="KW-1185">Reference proteome</keyword>
<dbReference type="Proteomes" id="UP001202328">
    <property type="component" value="Unassembled WGS sequence"/>
</dbReference>
<name>A0AAD4SER0_9MAGN</name>
<evidence type="ECO:0008006" key="4">
    <source>
        <dbReference type="Google" id="ProtNLM"/>
    </source>
</evidence>
<dbReference type="InterPro" id="IPR001372">
    <property type="entry name" value="Dynein_light_chain_typ-1/2"/>
</dbReference>
<accession>A0AAD4SER0</accession>
<comment type="caution">
    <text evidence="2">The sequence shown here is derived from an EMBL/GenBank/DDBJ whole genome shotgun (WGS) entry which is preliminary data.</text>
</comment>
<gene>
    <name evidence="2" type="ORF">MKW98_013893</name>
</gene>
<dbReference type="GO" id="GO:0045505">
    <property type="term" value="F:dynein intermediate chain binding"/>
    <property type="evidence" value="ECO:0007669"/>
    <property type="project" value="TreeGrafter"/>
</dbReference>
<reference evidence="2" key="1">
    <citation type="submission" date="2022-04" db="EMBL/GenBank/DDBJ databases">
        <title>A functionally conserved STORR gene fusion in Papaver species that diverged 16.8 million years ago.</title>
        <authorList>
            <person name="Catania T."/>
        </authorList>
    </citation>
    <scope>NUCLEOTIDE SEQUENCE</scope>
    <source>
        <strain evidence="2">S-188037</strain>
    </source>
</reference>
<dbReference type="AlphaFoldDB" id="A0AAD4SER0"/>
<feature type="region of interest" description="Disordered" evidence="1">
    <location>
        <begin position="1"/>
        <end position="21"/>
    </location>
</feature>